<evidence type="ECO:0000313" key="2">
    <source>
        <dbReference type="EMBL" id="AWN41612.1"/>
    </source>
</evidence>
<keyword evidence="1" id="KW-0472">Membrane</keyword>
<reference evidence="3" key="1">
    <citation type="submission" date="2018-05" db="EMBL/GenBank/DDBJ databases">
        <title>Complete Genome Sequence of Methylobacterium sp. 17SD2-17.</title>
        <authorList>
            <person name="Srinivasan S."/>
        </authorList>
    </citation>
    <scope>NUCLEOTIDE SEQUENCE [LARGE SCALE GENOMIC DNA]</scope>
    <source>
        <strain evidence="3">17SD2-17</strain>
    </source>
</reference>
<gene>
    <name evidence="2" type="ORF">DK389_15270</name>
</gene>
<name>A0A2U8W8I2_9HYPH</name>
<organism evidence="2 3">
    <name type="scientific">Methylobacterium durans</name>
    <dbReference type="NCBI Taxonomy" id="2202825"/>
    <lineage>
        <taxon>Bacteria</taxon>
        <taxon>Pseudomonadati</taxon>
        <taxon>Pseudomonadota</taxon>
        <taxon>Alphaproteobacteria</taxon>
        <taxon>Hyphomicrobiales</taxon>
        <taxon>Methylobacteriaceae</taxon>
        <taxon>Methylobacterium</taxon>
    </lineage>
</organism>
<keyword evidence="3" id="KW-1185">Reference proteome</keyword>
<keyword evidence="1" id="KW-1133">Transmembrane helix</keyword>
<feature type="transmembrane region" description="Helical" evidence="1">
    <location>
        <begin position="44"/>
        <end position="62"/>
    </location>
</feature>
<sequence length="158" mass="17032">MSQYLVLKALHVLGAAILLGTGTGIAFFMLMAHRTRDAAFVARTAATVVVADALFTATAVIAQPVTGYLLVRETGRSLTEGWIALSLGLYLVAGLFWLPVVWIQARMRDLAAEAARGRGPLPATYHRLFRLWFTCGVPGFGSVLATGWLMIAKPSLWG</sequence>
<proteinExistence type="predicted"/>
<dbReference type="Pfam" id="PF10027">
    <property type="entry name" value="DUF2269"/>
    <property type="match status" value="1"/>
</dbReference>
<evidence type="ECO:0000256" key="1">
    <source>
        <dbReference type="SAM" id="Phobius"/>
    </source>
</evidence>
<feature type="transmembrane region" description="Helical" evidence="1">
    <location>
        <begin position="82"/>
        <end position="103"/>
    </location>
</feature>
<protein>
    <submittedName>
        <fullName evidence="2">DUF2269 domain-containing protein</fullName>
    </submittedName>
</protein>
<dbReference type="AlphaFoldDB" id="A0A2U8W8I2"/>
<dbReference type="InterPro" id="IPR018729">
    <property type="entry name" value="DUF2269_transmembrane"/>
</dbReference>
<accession>A0A2U8W8I2</accession>
<dbReference type="KEGG" id="mets:DK389_15270"/>
<feature type="transmembrane region" description="Helical" evidence="1">
    <location>
        <begin position="128"/>
        <end position="151"/>
    </location>
</feature>
<dbReference type="RefSeq" id="WP_109890789.1">
    <property type="nucleotide sequence ID" value="NZ_CP029550.1"/>
</dbReference>
<dbReference type="OrthoDB" id="9786302at2"/>
<dbReference type="EMBL" id="CP029550">
    <property type="protein sequence ID" value="AWN41612.1"/>
    <property type="molecule type" value="Genomic_DNA"/>
</dbReference>
<keyword evidence="1" id="KW-0812">Transmembrane</keyword>
<dbReference type="Proteomes" id="UP000245926">
    <property type="component" value="Chromosome"/>
</dbReference>
<feature type="transmembrane region" description="Helical" evidence="1">
    <location>
        <begin position="12"/>
        <end position="32"/>
    </location>
</feature>
<evidence type="ECO:0000313" key="3">
    <source>
        <dbReference type="Proteomes" id="UP000245926"/>
    </source>
</evidence>